<proteinExistence type="predicted"/>
<dbReference type="InterPro" id="IPR012914">
    <property type="entry name" value="PucR_dom"/>
</dbReference>
<name>A0A3M0I8V0_9ACTN</name>
<evidence type="ECO:0000313" key="4">
    <source>
        <dbReference type="EMBL" id="RMB85204.1"/>
    </source>
</evidence>
<evidence type="ECO:0000259" key="3">
    <source>
        <dbReference type="Pfam" id="PF13556"/>
    </source>
</evidence>
<feature type="region of interest" description="Disordered" evidence="1">
    <location>
        <begin position="1"/>
        <end position="71"/>
    </location>
</feature>
<dbReference type="InterPro" id="IPR042070">
    <property type="entry name" value="PucR_C-HTH_sf"/>
</dbReference>
<evidence type="ECO:0000313" key="5">
    <source>
        <dbReference type="Proteomes" id="UP000270471"/>
    </source>
</evidence>
<dbReference type="AlphaFoldDB" id="A0A3M0I8V0"/>
<feature type="compositionally biased region" description="Basic and acidic residues" evidence="1">
    <location>
        <begin position="56"/>
        <end position="68"/>
    </location>
</feature>
<dbReference type="Gene3D" id="1.10.10.2840">
    <property type="entry name" value="PucR C-terminal helix-turn-helix domain"/>
    <property type="match status" value="1"/>
</dbReference>
<dbReference type="Pfam" id="PF13556">
    <property type="entry name" value="HTH_30"/>
    <property type="match status" value="1"/>
</dbReference>
<feature type="compositionally biased region" description="Low complexity" evidence="1">
    <location>
        <begin position="10"/>
        <end position="27"/>
    </location>
</feature>
<evidence type="ECO:0008006" key="6">
    <source>
        <dbReference type="Google" id="ProtNLM"/>
    </source>
</evidence>
<dbReference type="InterPro" id="IPR051448">
    <property type="entry name" value="CdaR-like_regulators"/>
</dbReference>
<organism evidence="4 5">
    <name type="scientific">Streptomyces shenzhenensis</name>
    <dbReference type="NCBI Taxonomy" id="943815"/>
    <lineage>
        <taxon>Bacteria</taxon>
        <taxon>Bacillati</taxon>
        <taxon>Actinomycetota</taxon>
        <taxon>Actinomycetes</taxon>
        <taxon>Kitasatosporales</taxon>
        <taxon>Streptomycetaceae</taxon>
        <taxon>Streptomyces</taxon>
    </lineage>
</organism>
<evidence type="ECO:0000256" key="1">
    <source>
        <dbReference type="SAM" id="MobiDB-lite"/>
    </source>
</evidence>
<dbReference type="PANTHER" id="PTHR33744">
    <property type="entry name" value="CARBOHYDRATE DIACID REGULATOR"/>
    <property type="match status" value="1"/>
</dbReference>
<dbReference type="OrthoDB" id="8450798at2"/>
<feature type="domain" description="PucR C-terminal helix-turn-helix" evidence="3">
    <location>
        <begin position="510"/>
        <end position="568"/>
    </location>
</feature>
<accession>A0A3M0I8V0</accession>
<comment type="caution">
    <text evidence="4">The sequence shown here is derived from an EMBL/GenBank/DDBJ whole genome shotgun (WGS) entry which is preliminary data.</text>
</comment>
<dbReference type="Proteomes" id="UP000270471">
    <property type="component" value="Unassembled WGS sequence"/>
</dbReference>
<keyword evidence="5" id="KW-1185">Reference proteome</keyword>
<feature type="domain" description="Purine catabolism PurC-like" evidence="2">
    <location>
        <begin position="79"/>
        <end position="195"/>
    </location>
</feature>
<dbReference type="InterPro" id="IPR025736">
    <property type="entry name" value="PucR_C-HTH_dom"/>
</dbReference>
<dbReference type="EMBL" id="PENI01000007">
    <property type="protein sequence ID" value="RMB85204.1"/>
    <property type="molecule type" value="Genomic_DNA"/>
</dbReference>
<dbReference type="PANTHER" id="PTHR33744:SF1">
    <property type="entry name" value="DNA-BINDING TRANSCRIPTIONAL ACTIVATOR ADER"/>
    <property type="match status" value="1"/>
</dbReference>
<reference evidence="4 5" key="1">
    <citation type="submission" date="2017-11" db="EMBL/GenBank/DDBJ databases">
        <title>Draft genome of actinobacteria isolated from guarana (Paullinia cupana (Mart.) Ducke.</title>
        <authorList>
            <person name="Siqueira K.A."/>
            <person name="Liotti R.G."/>
            <person name="Mendes T.A.O."/>
            <person name="Soares M.A."/>
        </authorList>
    </citation>
    <scope>NUCLEOTIDE SEQUENCE [LARGE SCALE GENOMIC DNA]</scope>
    <source>
        <strain evidence="4 5">193</strain>
    </source>
</reference>
<dbReference type="Pfam" id="PF07905">
    <property type="entry name" value="PucR"/>
    <property type="match status" value="1"/>
</dbReference>
<evidence type="ECO:0000259" key="2">
    <source>
        <dbReference type="Pfam" id="PF07905"/>
    </source>
</evidence>
<gene>
    <name evidence="4" type="ORF">CTZ28_13655</name>
</gene>
<protein>
    <recommendedName>
        <fullName evidence="6">PucR family transcriptional regulator</fullName>
    </recommendedName>
</protein>
<sequence length="577" mass="60655">MARPPRPGHAHSGLSRRAAALSRAWHACPSGARHGPSHEEGRADPGPARRRTLRGGRPERAARPDGEGTARMPLSVRELVARREFGLAVAAGTAGLDRAISWVHASEVPDPTPWLEEGSLVLITGVGHPGPHSVAETARRLADTGAAAVGIAVDLVYDDVPSEVVEVGEETGLPVLMVPYATPFVALSQAVADRIASEERSALRRALHVYPRLTAAALELGAVHGATRELVREYGGWAAVTDPAGQVLAVAPQSAAGTAERTAADAGWAGQSLSAVDSAGHLVGHTLGADAVRGRLLLWRAEPFTRPDYTVAAAAASLITYDLEQRRRARAEARRADADTLREALRDEADPGAATRLVAAWGIDPGDITVVVVHPDPRPATGADVHLVLTDYAHPVLAVTVDTGETVLLTSRPEPLLALLRDPGSPLGQVCPGPAGVSEPVPAHGLAQGVRQARQALAIGRTEGRAVTSVRELGAIELLLASAEQSVPELLVTRLIDPLRRAEADRGVPLIATVRAFLDHNGSVARASAELGIHRHTLHHRLTVVRQVLGRDLDASYVRLELALALAAHALREDGTG</sequence>